<accession>A0A842HBR3</accession>
<dbReference type="RefSeq" id="WP_185674140.1">
    <property type="nucleotide sequence ID" value="NZ_JACHVB010000012.1"/>
</dbReference>
<dbReference type="EMBL" id="JACHVB010000012">
    <property type="protein sequence ID" value="MBC2593146.1"/>
    <property type="molecule type" value="Genomic_DNA"/>
</dbReference>
<dbReference type="InterPro" id="IPR004992">
    <property type="entry name" value="EutN_CcmL"/>
</dbReference>
<dbReference type="AlphaFoldDB" id="A0A842HBR3"/>
<evidence type="ECO:0000256" key="1">
    <source>
        <dbReference type="ARBA" id="ARBA00024322"/>
    </source>
</evidence>
<dbReference type="PANTHER" id="PTHR36539">
    <property type="entry name" value="ETHANOLAMINE UTILIZATION PROTEIN EUTN"/>
    <property type="match status" value="1"/>
</dbReference>
<dbReference type="GO" id="GO:0031469">
    <property type="term" value="C:bacterial microcompartment"/>
    <property type="evidence" value="ECO:0007669"/>
    <property type="project" value="UniProtKB-SubCell"/>
</dbReference>
<evidence type="ECO:0000313" key="4">
    <source>
        <dbReference type="Proteomes" id="UP000546464"/>
    </source>
</evidence>
<reference evidence="3 4" key="1">
    <citation type="submission" date="2020-07" db="EMBL/GenBank/DDBJ databases">
        <authorList>
            <person name="Feng X."/>
        </authorList>
    </citation>
    <scope>NUCLEOTIDE SEQUENCE [LARGE SCALE GENOMIC DNA]</scope>
    <source>
        <strain evidence="3 4">JCM31066</strain>
    </source>
</reference>
<keyword evidence="4" id="KW-1185">Reference proteome</keyword>
<dbReference type="CDD" id="cd01614">
    <property type="entry name" value="EutN_CcmL"/>
    <property type="match status" value="1"/>
</dbReference>
<gene>
    <name evidence="3" type="ORF">H5P28_02620</name>
</gene>
<keyword evidence="2" id="KW-1283">Bacterial microcompartment</keyword>
<dbReference type="PROSITE" id="PS51932">
    <property type="entry name" value="BMV"/>
    <property type="match status" value="1"/>
</dbReference>
<dbReference type="PANTHER" id="PTHR36539:SF1">
    <property type="entry name" value="BACTERIAL MICROCOMPARTMENT SHELL VERTEX PROTEIN EUTN"/>
    <property type="match status" value="1"/>
</dbReference>
<dbReference type="SUPFAM" id="SSF159133">
    <property type="entry name" value="EutN/CcmL-like"/>
    <property type="match status" value="1"/>
</dbReference>
<comment type="subcellular location">
    <subcellularLocation>
        <location evidence="1">Bacterial microcompartment</location>
    </subcellularLocation>
</comment>
<dbReference type="Pfam" id="PF03319">
    <property type="entry name" value="EutN_CcmL"/>
    <property type="match status" value="1"/>
</dbReference>
<sequence length="105" mass="11073">MFLAKVIGHVVSTKKDPAMKGQRLLVLRPQVVDPENPGQLRDGSNTVVAVDRLGAGTGEMVLFCSGSSARQTDGMKQLPVDAAVIGIVDTVDVLGQQLYKDKPGA</sequence>
<name>A0A842HBR3_9BACT</name>
<comment type="caution">
    <text evidence="3">The sequence shown here is derived from an EMBL/GenBank/DDBJ whole genome shotgun (WGS) entry which is preliminary data.</text>
</comment>
<evidence type="ECO:0000256" key="2">
    <source>
        <dbReference type="ARBA" id="ARBA00024446"/>
    </source>
</evidence>
<protein>
    <submittedName>
        <fullName evidence="3">EutN/CcmL family microcompartment protein</fullName>
    </submittedName>
</protein>
<dbReference type="Proteomes" id="UP000546464">
    <property type="component" value="Unassembled WGS sequence"/>
</dbReference>
<evidence type="ECO:0000313" key="3">
    <source>
        <dbReference type="EMBL" id="MBC2593146.1"/>
    </source>
</evidence>
<dbReference type="InterPro" id="IPR036677">
    <property type="entry name" value="EutN_CcmL_sf"/>
</dbReference>
<dbReference type="Gene3D" id="2.40.50.220">
    <property type="entry name" value="EutN/Ccml"/>
    <property type="match status" value="1"/>
</dbReference>
<proteinExistence type="predicted"/>
<organism evidence="3 4">
    <name type="scientific">Ruficoccus amylovorans</name>
    <dbReference type="NCBI Taxonomy" id="1804625"/>
    <lineage>
        <taxon>Bacteria</taxon>
        <taxon>Pseudomonadati</taxon>
        <taxon>Verrucomicrobiota</taxon>
        <taxon>Opitutia</taxon>
        <taxon>Puniceicoccales</taxon>
        <taxon>Cerasicoccaceae</taxon>
        <taxon>Ruficoccus</taxon>
    </lineage>
</organism>